<dbReference type="InterPro" id="IPR027417">
    <property type="entry name" value="P-loop_NTPase"/>
</dbReference>
<dbReference type="PANTHER" id="PTHR43875">
    <property type="entry name" value="MALTODEXTRIN IMPORT ATP-BINDING PROTEIN MSMX"/>
    <property type="match status" value="1"/>
</dbReference>
<dbReference type="GO" id="GO:0140359">
    <property type="term" value="F:ABC-type transporter activity"/>
    <property type="evidence" value="ECO:0007669"/>
    <property type="project" value="InterPro"/>
</dbReference>
<protein>
    <submittedName>
        <fullName evidence="5">Sn-glycerol-3-phosphate ABC transporter ATP-binding protein UgpC</fullName>
    </submittedName>
</protein>
<evidence type="ECO:0000256" key="2">
    <source>
        <dbReference type="ARBA" id="ARBA00022741"/>
    </source>
</evidence>
<feature type="domain" description="ABC transporter" evidence="4">
    <location>
        <begin position="4"/>
        <end position="235"/>
    </location>
</feature>
<dbReference type="InterPro" id="IPR015855">
    <property type="entry name" value="ABC_transpr_MalK-like"/>
</dbReference>
<dbReference type="InterPro" id="IPR013611">
    <property type="entry name" value="Transp-assoc_OB_typ2"/>
</dbReference>
<evidence type="ECO:0000313" key="6">
    <source>
        <dbReference type="Proteomes" id="UP000739538"/>
    </source>
</evidence>
<evidence type="ECO:0000313" key="5">
    <source>
        <dbReference type="EMBL" id="MCA9755170.1"/>
    </source>
</evidence>
<dbReference type="InterPro" id="IPR008995">
    <property type="entry name" value="Mo/tungstate-bd_C_term_dom"/>
</dbReference>
<dbReference type="PANTHER" id="PTHR43875:SF1">
    <property type="entry name" value="OSMOPROTECTIVE COMPOUNDS UPTAKE ATP-BINDING PROTEIN GGTA"/>
    <property type="match status" value="1"/>
</dbReference>
<keyword evidence="3 5" id="KW-0067">ATP-binding</keyword>
<dbReference type="GO" id="GO:0005524">
    <property type="term" value="F:ATP binding"/>
    <property type="evidence" value="ECO:0007669"/>
    <property type="project" value="UniProtKB-KW"/>
</dbReference>
<reference evidence="5" key="1">
    <citation type="submission" date="2020-04" db="EMBL/GenBank/DDBJ databases">
        <authorList>
            <person name="Zhang T."/>
        </authorList>
    </citation>
    <scope>NUCLEOTIDE SEQUENCE</scope>
    <source>
        <strain evidence="5">HKST-UBA02</strain>
    </source>
</reference>
<dbReference type="GO" id="GO:0055052">
    <property type="term" value="C:ATP-binding cassette (ABC) transporter complex, substrate-binding subunit-containing"/>
    <property type="evidence" value="ECO:0007669"/>
    <property type="project" value="TreeGrafter"/>
</dbReference>
<dbReference type="InterPro" id="IPR017871">
    <property type="entry name" value="ABC_transporter-like_CS"/>
</dbReference>
<dbReference type="EMBL" id="JAGQHS010000017">
    <property type="protein sequence ID" value="MCA9755170.1"/>
    <property type="molecule type" value="Genomic_DNA"/>
</dbReference>
<dbReference type="Proteomes" id="UP000739538">
    <property type="component" value="Unassembled WGS sequence"/>
</dbReference>
<name>A0A956N9G5_UNCEI</name>
<dbReference type="SMART" id="SM00382">
    <property type="entry name" value="AAA"/>
    <property type="match status" value="1"/>
</dbReference>
<dbReference type="InterPro" id="IPR047641">
    <property type="entry name" value="ABC_transpr_MalK/UgpC-like"/>
</dbReference>
<dbReference type="CDD" id="cd03301">
    <property type="entry name" value="ABC_MalK_N"/>
    <property type="match status" value="1"/>
</dbReference>
<dbReference type="NCBIfam" id="NF008653">
    <property type="entry name" value="PRK11650.1"/>
    <property type="match status" value="1"/>
</dbReference>
<dbReference type="SUPFAM" id="SSF50331">
    <property type="entry name" value="MOP-like"/>
    <property type="match status" value="1"/>
</dbReference>
<dbReference type="GO" id="GO:0008643">
    <property type="term" value="P:carbohydrate transport"/>
    <property type="evidence" value="ECO:0007669"/>
    <property type="project" value="InterPro"/>
</dbReference>
<dbReference type="InterPro" id="IPR003439">
    <property type="entry name" value="ABC_transporter-like_ATP-bd"/>
</dbReference>
<sequence>MAEVRLERVEKTYARGKRVLHELDLNIRDEEFLVLVGPSGCGKSTILRIIAGLEDVTSGKVWIGDRDVTNVAPRERDIAMVFQNYALYPHLTARENLAFGLKIRRRPKDEIDRKVESAAKLLGIEELLGKLPKALSGGERQRVALGRAIVRDPQVFLFDEPLSNLDAKLRSEMRAEISALHRRLKVTTVYVTHDQVEAMTMGQRIVVLSKGVVQQIGEPLEVYHRPRNKFVAAFIGNPSMNFFDDIRAEGPQLVVAGQAAGMLNGYTDALSGLGAGRAILGVRPENLKLDPSGPLRLRVTLVEPTGGESYVYGETNGQPVIVRAHGDVRADIGSELGYSFDLEHAHFFDANTEERIGL</sequence>
<evidence type="ECO:0000256" key="1">
    <source>
        <dbReference type="ARBA" id="ARBA00022448"/>
    </source>
</evidence>
<dbReference type="Gene3D" id="2.40.50.140">
    <property type="entry name" value="Nucleic acid-binding proteins"/>
    <property type="match status" value="1"/>
</dbReference>
<dbReference type="GO" id="GO:0016887">
    <property type="term" value="F:ATP hydrolysis activity"/>
    <property type="evidence" value="ECO:0007669"/>
    <property type="project" value="InterPro"/>
</dbReference>
<organism evidence="5 6">
    <name type="scientific">Eiseniibacteriota bacterium</name>
    <dbReference type="NCBI Taxonomy" id="2212470"/>
    <lineage>
        <taxon>Bacteria</taxon>
        <taxon>Candidatus Eiseniibacteriota</taxon>
    </lineage>
</organism>
<dbReference type="AlphaFoldDB" id="A0A956N9G5"/>
<comment type="caution">
    <text evidence="5">The sequence shown here is derived from an EMBL/GenBank/DDBJ whole genome shotgun (WGS) entry which is preliminary data.</text>
</comment>
<accession>A0A956N9G5</accession>
<reference evidence="5" key="2">
    <citation type="journal article" date="2021" name="Microbiome">
        <title>Successional dynamics and alternative stable states in a saline activated sludge microbial community over 9 years.</title>
        <authorList>
            <person name="Wang Y."/>
            <person name="Ye J."/>
            <person name="Ju F."/>
            <person name="Liu L."/>
            <person name="Boyd J.A."/>
            <person name="Deng Y."/>
            <person name="Parks D.H."/>
            <person name="Jiang X."/>
            <person name="Yin X."/>
            <person name="Woodcroft B.J."/>
            <person name="Tyson G.W."/>
            <person name="Hugenholtz P."/>
            <person name="Polz M.F."/>
            <person name="Zhang T."/>
        </authorList>
    </citation>
    <scope>NUCLEOTIDE SEQUENCE</scope>
    <source>
        <strain evidence="5">HKST-UBA02</strain>
    </source>
</reference>
<evidence type="ECO:0000259" key="4">
    <source>
        <dbReference type="PROSITE" id="PS50893"/>
    </source>
</evidence>
<keyword evidence="1" id="KW-0813">Transport</keyword>
<keyword evidence="2" id="KW-0547">Nucleotide-binding</keyword>
<dbReference type="Gene3D" id="2.40.50.100">
    <property type="match status" value="1"/>
</dbReference>
<gene>
    <name evidence="5" type="primary">ugpC</name>
    <name evidence="5" type="ORF">KDA27_05160</name>
</gene>
<dbReference type="PROSITE" id="PS00211">
    <property type="entry name" value="ABC_TRANSPORTER_1"/>
    <property type="match status" value="1"/>
</dbReference>
<dbReference type="Pfam" id="PF08402">
    <property type="entry name" value="TOBE_2"/>
    <property type="match status" value="1"/>
</dbReference>
<dbReference type="InterPro" id="IPR003593">
    <property type="entry name" value="AAA+_ATPase"/>
</dbReference>
<dbReference type="SUPFAM" id="SSF52540">
    <property type="entry name" value="P-loop containing nucleoside triphosphate hydrolases"/>
    <property type="match status" value="1"/>
</dbReference>
<dbReference type="InterPro" id="IPR012340">
    <property type="entry name" value="NA-bd_OB-fold"/>
</dbReference>
<dbReference type="PROSITE" id="PS50893">
    <property type="entry name" value="ABC_TRANSPORTER_2"/>
    <property type="match status" value="1"/>
</dbReference>
<dbReference type="Pfam" id="PF00005">
    <property type="entry name" value="ABC_tran"/>
    <property type="match status" value="1"/>
</dbReference>
<dbReference type="FunFam" id="3.40.50.300:FF:000042">
    <property type="entry name" value="Maltose/maltodextrin ABC transporter, ATP-binding protein"/>
    <property type="match status" value="1"/>
</dbReference>
<evidence type="ECO:0000256" key="3">
    <source>
        <dbReference type="ARBA" id="ARBA00022840"/>
    </source>
</evidence>
<dbReference type="Gene3D" id="3.40.50.300">
    <property type="entry name" value="P-loop containing nucleotide triphosphate hydrolases"/>
    <property type="match status" value="1"/>
</dbReference>
<proteinExistence type="predicted"/>